<sequence length="80" mass="8855">MVIAGAAALVGLLLFGVSVTEALLWAFVLVCPVMLIVMLFTMRAEEHQHGPEDRESGARENRTPEHKTFGPRYPHGRLRG</sequence>
<organism evidence="2 3">
    <name type="scientific">Cellulomonas humilata</name>
    <dbReference type="NCBI Taxonomy" id="144055"/>
    <lineage>
        <taxon>Bacteria</taxon>
        <taxon>Bacillati</taxon>
        <taxon>Actinomycetota</taxon>
        <taxon>Actinomycetes</taxon>
        <taxon>Micrococcales</taxon>
        <taxon>Cellulomonadaceae</taxon>
        <taxon>Cellulomonas</taxon>
    </lineage>
</organism>
<reference evidence="2 3" key="1">
    <citation type="submission" date="2020-05" db="EMBL/GenBank/DDBJ databases">
        <title>Genome Sequencing of Type Strains.</title>
        <authorList>
            <person name="Lemaire J.F."/>
            <person name="Inderbitzin P."/>
            <person name="Gregorio O.A."/>
            <person name="Collins S.B."/>
            <person name="Wespe N."/>
            <person name="Knight-Connoni V."/>
        </authorList>
    </citation>
    <scope>NUCLEOTIDE SEQUENCE [LARGE SCALE GENOMIC DNA]</scope>
    <source>
        <strain evidence="2 3">ATCC 25174</strain>
    </source>
</reference>
<dbReference type="EMBL" id="JABMCI010000057">
    <property type="protein sequence ID" value="NUU17016.1"/>
    <property type="molecule type" value="Genomic_DNA"/>
</dbReference>
<name>A0A7Y6DW05_9CELL</name>
<dbReference type="Proteomes" id="UP000565724">
    <property type="component" value="Unassembled WGS sequence"/>
</dbReference>
<evidence type="ECO:0008006" key="4">
    <source>
        <dbReference type="Google" id="ProtNLM"/>
    </source>
</evidence>
<proteinExistence type="predicted"/>
<dbReference type="RefSeq" id="WP_175346893.1">
    <property type="nucleotide sequence ID" value="NZ_JABMCI010000057.1"/>
</dbReference>
<feature type="compositionally biased region" description="Basic and acidic residues" evidence="1">
    <location>
        <begin position="47"/>
        <end position="68"/>
    </location>
</feature>
<evidence type="ECO:0000256" key="1">
    <source>
        <dbReference type="SAM" id="MobiDB-lite"/>
    </source>
</evidence>
<accession>A0A7Y6DW05</accession>
<gene>
    <name evidence="2" type="ORF">HP550_07115</name>
</gene>
<dbReference type="AlphaFoldDB" id="A0A7Y6DW05"/>
<comment type="caution">
    <text evidence="2">The sequence shown here is derived from an EMBL/GenBank/DDBJ whole genome shotgun (WGS) entry which is preliminary data.</text>
</comment>
<evidence type="ECO:0000313" key="3">
    <source>
        <dbReference type="Proteomes" id="UP000565724"/>
    </source>
</evidence>
<feature type="region of interest" description="Disordered" evidence="1">
    <location>
        <begin position="47"/>
        <end position="80"/>
    </location>
</feature>
<evidence type="ECO:0000313" key="2">
    <source>
        <dbReference type="EMBL" id="NUU17016.1"/>
    </source>
</evidence>
<protein>
    <recommendedName>
        <fullName evidence="4">DUF2933 domain-containing protein</fullName>
    </recommendedName>
</protein>
<keyword evidence="3" id="KW-1185">Reference proteome</keyword>